<evidence type="ECO:0000313" key="2">
    <source>
        <dbReference type="EMBL" id="QHT69617.1"/>
    </source>
</evidence>
<dbReference type="Pfam" id="PF11667">
    <property type="entry name" value="DUF3267"/>
    <property type="match status" value="1"/>
</dbReference>
<evidence type="ECO:0000313" key="3">
    <source>
        <dbReference type="Proteomes" id="UP000480178"/>
    </source>
</evidence>
<feature type="transmembrane region" description="Helical" evidence="1">
    <location>
        <begin position="72"/>
        <end position="90"/>
    </location>
</feature>
<feature type="transmembrane region" description="Helical" evidence="1">
    <location>
        <begin position="42"/>
        <end position="60"/>
    </location>
</feature>
<organism evidence="2 3">
    <name type="scientific">Rhodocytophaga rosea</name>
    <dbReference type="NCBI Taxonomy" id="2704465"/>
    <lineage>
        <taxon>Bacteria</taxon>
        <taxon>Pseudomonadati</taxon>
        <taxon>Bacteroidota</taxon>
        <taxon>Cytophagia</taxon>
        <taxon>Cytophagales</taxon>
        <taxon>Rhodocytophagaceae</taxon>
        <taxon>Rhodocytophaga</taxon>
    </lineage>
</organism>
<dbReference type="KEGG" id="rhoz:GXP67_24695"/>
<keyword evidence="1" id="KW-0472">Membrane</keyword>
<gene>
    <name evidence="2" type="ORF">GXP67_24695</name>
</gene>
<accession>A0A6C0GNV7</accession>
<reference evidence="2 3" key="1">
    <citation type="submission" date="2020-01" db="EMBL/GenBank/DDBJ databases">
        <authorList>
            <person name="Kim M.K."/>
        </authorList>
    </citation>
    <scope>NUCLEOTIDE SEQUENCE [LARGE SCALE GENOMIC DNA]</scope>
    <source>
        <strain evidence="2 3">172606-1</strain>
    </source>
</reference>
<feature type="transmembrane region" description="Helical" evidence="1">
    <location>
        <begin position="131"/>
        <end position="154"/>
    </location>
</feature>
<dbReference type="InterPro" id="IPR021683">
    <property type="entry name" value="DUF3267"/>
</dbReference>
<dbReference type="RefSeq" id="WP_162445604.1">
    <property type="nucleotide sequence ID" value="NZ_CP048222.1"/>
</dbReference>
<dbReference type="AlphaFoldDB" id="A0A6C0GNV7"/>
<proteinExistence type="predicted"/>
<name>A0A6C0GNV7_9BACT</name>
<dbReference type="EMBL" id="CP048222">
    <property type="protein sequence ID" value="QHT69617.1"/>
    <property type="molecule type" value="Genomic_DNA"/>
</dbReference>
<protein>
    <submittedName>
        <fullName evidence="2">DUF3267 domain-containing protein</fullName>
    </submittedName>
</protein>
<dbReference type="Proteomes" id="UP000480178">
    <property type="component" value="Chromosome"/>
</dbReference>
<keyword evidence="1" id="KW-1133">Transmembrane helix</keyword>
<keyword evidence="3" id="KW-1185">Reference proteome</keyword>
<sequence length="220" mass="25215">MSLQPETLHNPEEYTLLRELAHQDLLAFVQAQLRIKNSIRTVFYALNIAIVCLVALVIFLRYRNGQLQGIDVLLQASLGFALFFFILLPLHEWIHGLAYRKVGAEKVSYVAQWRKLIFYALADRFVAGKKAFYFVAFAPCVVINIILLIGFLLSGVQTEFVFLSALLLHMSGCIGDFAMVSFFHQHRHKEVYTYDDALAAKTYFYAKKLLNDRITEGQNK</sequence>
<keyword evidence="1" id="KW-0812">Transmembrane</keyword>
<evidence type="ECO:0000256" key="1">
    <source>
        <dbReference type="SAM" id="Phobius"/>
    </source>
</evidence>
<feature type="transmembrane region" description="Helical" evidence="1">
    <location>
        <begin position="160"/>
        <end position="183"/>
    </location>
</feature>